<evidence type="ECO:0000313" key="2">
    <source>
        <dbReference type="Proteomes" id="UP000593567"/>
    </source>
</evidence>
<evidence type="ECO:0000313" key="1">
    <source>
        <dbReference type="EMBL" id="KAF6031159.1"/>
    </source>
</evidence>
<reference evidence="1" key="1">
    <citation type="submission" date="2020-06" db="EMBL/GenBank/DDBJ databases">
        <title>Draft genome of Bugula neritina, a colonial animal packing powerful symbionts and potential medicines.</title>
        <authorList>
            <person name="Rayko M."/>
        </authorList>
    </citation>
    <scope>NUCLEOTIDE SEQUENCE [LARGE SCALE GENOMIC DNA]</scope>
    <source>
        <strain evidence="1">Kwan_BN1</strain>
    </source>
</reference>
<comment type="caution">
    <text evidence="1">The sequence shown here is derived from an EMBL/GenBank/DDBJ whole genome shotgun (WGS) entry which is preliminary data.</text>
</comment>
<dbReference type="Proteomes" id="UP000593567">
    <property type="component" value="Unassembled WGS sequence"/>
</dbReference>
<protein>
    <submittedName>
        <fullName evidence="1">Uncharacterized protein</fullName>
    </submittedName>
</protein>
<organism evidence="1 2">
    <name type="scientific">Bugula neritina</name>
    <name type="common">Brown bryozoan</name>
    <name type="synonym">Sertularia neritina</name>
    <dbReference type="NCBI Taxonomy" id="10212"/>
    <lineage>
        <taxon>Eukaryota</taxon>
        <taxon>Metazoa</taxon>
        <taxon>Spiralia</taxon>
        <taxon>Lophotrochozoa</taxon>
        <taxon>Bryozoa</taxon>
        <taxon>Gymnolaemata</taxon>
        <taxon>Cheilostomatida</taxon>
        <taxon>Flustrina</taxon>
        <taxon>Buguloidea</taxon>
        <taxon>Bugulidae</taxon>
        <taxon>Bugula</taxon>
    </lineage>
</organism>
<dbReference type="EMBL" id="VXIV02001635">
    <property type="protein sequence ID" value="KAF6031159.1"/>
    <property type="molecule type" value="Genomic_DNA"/>
</dbReference>
<keyword evidence="2" id="KW-1185">Reference proteome</keyword>
<name>A0A7J7JXN7_BUGNE</name>
<accession>A0A7J7JXN7</accession>
<sequence length="149" mass="17115">MQQQQIDGEERTTRQILEDQKKFLINYRASLEERRRQLLLPKTNDVMTMGQRDSITPKPGIEIIVSRHSVTSNSKRDQQQGQLPKINTISTRDSGETTPVIITGHKNKPAVPQFLDVLQCKAKTNKPGFLLTPNRKYRVENWLNSISMS</sequence>
<gene>
    <name evidence="1" type="ORF">EB796_010517</name>
</gene>
<dbReference type="AlphaFoldDB" id="A0A7J7JXN7"/>
<proteinExistence type="predicted"/>